<feature type="domain" description="HTH gntR-type" evidence="4">
    <location>
        <begin position="10"/>
        <end position="77"/>
    </location>
</feature>
<dbReference type="InterPro" id="IPR008920">
    <property type="entry name" value="TF_FadR/GntR_C"/>
</dbReference>
<dbReference type="SMART" id="SM00895">
    <property type="entry name" value="FCD"/>
    <property type="match status" value="1"/>
</dbReference>
<evidence type="ECO:0000313" key="5">
    <source>
        <dbReference type="EMBL" id="UQS25702.1"/>
    </source>
</evidence>
<dbReference type="SMART" id="SM00345">
    <property type="entry name" value="HTH_GNTR"/>
    <property type="match status" value="1"/>
</dbReference>
<dbReference type="Proteomes" id="UP000830158">
    <property type="component" value="Chromosome"/>
</dbReference>
<reference evidence="5" key="1">
    <citation type="submission" date="2022-01" db="EMBL/GenBank/DDBJ databases">
        <title>PSI-footprinting approach for the identification of protein synthesis inhibitor producers.</title>
        <authorList>
            <person name="Handel F."/>
            <person name="Kulik A."/>
            <person name="Wex K.W."/>
            <person name="Berscheid A."/>
            <person name="Saur J.S."/>
            <person name="Winkler A."/>
            <person name="Wibberg D."/>
            <person name="Kalinowski J."/>
            <person name="Broetz-Oesterhelt H."/>
            <person name="Mast Y."/>
        </authorList>
    </citation>
    <scope>NUCLEOTIDE SEQUENCE</scope>
    <source>
        <strain evidence="5">KNN 49.3e</strain>
    </source>
</reference>
<dbReference type="PANTHER" id="PTHR43537:SF24">
    <property type="entry name" value="GLUCONATE OPERON TRANSCRIPTIONAL REPRESSOR"/>
    <property type="match status" value="1"/>
</dbReference>
<dbReference type="InterPro" id="IPR011711">
    <property type="entry name" value="GntR_C"/>
</dbReference>
<dbReference type="PROSITE" id="PS50949">
    <property type="entry name" value="HTH_GNTR"/>
    <property type="match status" value="1"/>
</dbReference>
<organism evidence="5 6">
    <name type="scientific">Amycolatopsis thermalba</name>
    <dbReference type="NCBI Taxonomy" id="944492"/>
    <lineage>
        <taxon>Bacteria</taxon>
        <taxon>Bacillati</taxon>
        <taxon>Actinomycetota</taxon>
        <taxon>Actinomycetes</taxon>
        <taxon>Pseudonocardiales</taxon>
        <taxon>Pseudonocardiaceae</taxon>
        <taxon>Amycolatopsis</taxon>
    </lineage>
</organism>
<evidence type="ECO:0000313" key="6">
    <source>
        <dbReference type="Proteomes" id="UP000830158"/>
    </source>
</evidence>
<sequence length="224" mass="25212">MPRSGLTRRPQLADEVAAHLRNMITSGEVRAGEFLRLDQIAADLGVSVTPVREALAALRGEDMVELEPRRGYVVQPLSRQDVEDMFAVQSDLACTLVGRATLRLTAEDVQRFTAINDDLLRAAEAADAAELERLEYEFHRAINLVAQSRKLSWLLRNVSVYLPQHFYSTDAEWRFGAVRSHKKLLRALHRGDVEAAMAETRKHVLDSGARLIAHLEEIGMWSQD</sequence>
<dbReference type="InterPro" id="IPR000524">
    <property type="entry name" value="Tscrpt_reg_HTH_GntR"/>
</dbReference>
<protein>
    <submittedName>
        <fullName evidence="5">GntR family transcriptional regulator</fullName>
    </submittedName>
</protein>
<evidence type="ECO:0000256" key="1">
    <source>
        <dbReference type="ARBA" id="ARBA00023015"/>
    </source>
</evidence>
<evidence type="ECO:0000259" key="4">
    <source>
        <dbReference type="PROSITE" id="PS50949"/>
    </source>
</evidence>
<evidence type="ECO:0000256" key="2">
    <source>
        <dbReference type="ARBA" id="ARBA00023125"/>
    </source>
</evidence>
<gene>
    <name evidence="5" type="ORF">L1857_24290</name>
</gene>
<dbReference type="InterPro" id="IPR036390">
    <property type="entry name" value="WH_DNA-bd_sf"/>
</dbReference>
<keyword evidence="2" id="KW-0238">DNA-binding</keyword>
<dbReference type="Gene3D" id="1.20.120.530">
    <property type="entry name" value="GntR ligand-binding domain-like"/>
    <property type="match status" value="1"/>
</dbReference>
<dbReference type="PANTHER" id="PTHR43537">
    <property type="entry name" value="TRANSCRIPTIONAL REGULATOR, GNTR FAMILY"/>
    <property type="match status" value="1"/>
</dbReference>
<dbReference type="CDD" id="cd07377">
    <property type="entry name" value="WHTH_GntR"/>
    <property type="match status" value="1"/>
</dbReference>
<keyword evidence="6" id="KW-1185">Reference proteome</keyword>
<dbReference type="RefSeq" id="WP_116115492.1">
    <property type="nucleotide sequence ID" value="NZ_CP091196.1"/>
</dbReference>
<dbReference type="Pfam" id="PF00392">
    <property type="entry name" value="GntR"/>
    <property type="match status" value="1"/>
</dbReference>
<dbReference type="SUPFAM" id="SSF46785">
    <property type="entry name" value="Winged helix' DNA-binding domain"/>
    <property type="match status" value="1"/>
</dbReference>
<dbReference type="SUPFAM" id="SSF48008">
    <property type="entry name" value="GntR ligand-binding domain-like"/>
    <property type="match status" value="1"/>
</dbReference>
<dbReference type="InterPro" id="IPR036388">
    <property type="entry name" value="WH-like_DNA-bd_sf"/>
</dbReference>
<keyword evidence="3" id="KW-0804">Transcription</keyword>
<dbReference type="EMBL" id="CP091196">
    <property type="protein sequence ID" value="UQS25702.1"/>
    <property type="molecule type" value="Genomic_DNA"/>
</dbReference>
<name>A0ABY4P032_9PSEU</name>
<proteinExistence type="predicted"/>
<keyword evidence="1" id="KW-0805">Transcription regulation</keyword>
<accession>A0ABY4P032</accession>
<dbReference type="Pfam" id="PF07729">
    <property type="entry name" value="FCD"/>
    <property type="match status" value="1"/>
</dbReference>
<dbReference type="Gene3D" id="1.10.10.10">
    <property type="entry name" value="Winged helix-like DNA-binding domain superfamily/Winged helix DNA-binding domain"/>
    <property type="match status" value="1"/>
</dbReference>
<evidence type="ECO:0000256" key="3">
    <source>
        <dbReference type="ARBA" id="ARBA00023163"/>
    </source>
</evidence>